<evidence type="ECO:0000313" key="2">
    <source>
        <dbReference type="Proteomes" id="UP000009186"/>
    </source>
</evidence>
<sequence length="127" mass="14677">MKTIILLACILMQSCNSQTKKNVEDKKQEVEKHTPVAVPFDLANLTLNENINDILAAVNLSKKDTINADNIVEEINKQVKHYDKEVMYKFRIESKYAFVEVLINDIPVYKNKPDEPRHHPNKKTSKL</sequence>
<dbReference type="Proteomes" id="UP000009186">
    <property type="component" value="Chromosome"/>
</dbReference>
<reference evidence="1 2" key="1">
    <citation type="journal article" date="2011" name="Appl. Environ. Microbiol.">
        <title>Complete genome sequence of the fish pathogen Flavobacterium branchiophilum.</title>
        <authorList>
            <consortium name="1:IP"/>
            <consortium name="Microbial Evolutionary Genomics,F-75015 Paris"/>
            <consortium name="France 2:CNRS"/>
            <consortium name="URA2171"/>
            <consortium name="F-75015 Paris,France 3:Unite de Virologie et Immunologie Mol."/>
            <consortium name="INRA,78352 Jouy en Josas Cedex"/>
            <consortium name="France. 4:Unite de Mathemathique"/>
            <consortium name="Informatique et Genome,INRA"/>
            <consortium name="78352 Jouy en Josas Cedex"/>
            <consortium name="France. 5:CEA/Genoscope"/>
            <consortium name="Evry"/>
            <consortium name="France"/>
            <person name="Touchon M."/>
            <person name="Barbier P."/>
            <person name="Bernardet J.F."/>
            <person name="Loux V."/>
            <person name="Vacherie B."/>
            <person name="Barbe V."/>
            <person name="Rocha E.P."/>
            <person name="Duchaud E."/>
        </authorList>
    </citation>
    <scope>NUCLEOTIDE SEQUENCE [LARGE SCALE GENOMIC DNA]</scope>
    <source>
        <strain evidence="1 2">FL-15</strain>
    </source>
</reference>
<keyword evidence="1" id="KW-0449">Lipoprotein</keyword>
<name>G2Z5I6_FLABF</name>
<protein>
    <submittedName>
        <fullName evidence="1">Hypothetical lipoprotein</fullName>
    </submittedName>
</protein>
<organism evidence="1 2">
    <name type="scientific">Flavobacterium branchiophilum (strain FL-15)</name>
    <dbReference type="NCBI Taxonomy" id="1034807"/>
    <lineage>
        <taxon>Bacteria</taxon>
        <taxon>Pseudomonadati</taxon>
        <taxon>Bacteroidota</taxon>
        <taxon>Flavobacteriia</taxon>
        <taxon>Flavobacteriales</taxon>
        <taxon>Flavobacteriaceae</taxon>
        <taxon>Flavobacterium</taxon>
    </lineage>
</organism>
<gene>
    <name evidence="1" type="ordered locus">FBFL15_2797</name>
</gene>
<keyword evidence="2" id="KW-1185">Reference proteome</keyword>
<dbReference type="STRING" id="1034807.FBFL15_2797"/>
<dbReference type="AlphaFoldDB" id="G2Z5I6"/>
<evidence type="ECO:0000313" key="1">
    <source>
        <dbReference type="EMBL" id="CCB70784.1"/>
    </source>
</evidence>
<dbReference type="KEGG" id="fbr:FBFL15_2797"/>
<dbReference type="PROSITE" id="PS51257">
    <property type="entry name" value="PROKAR_LIPOPROTEIN"/>
    <property type="match status" value="1"/>
</dbReference>
<proteinExistence type="predicted"/>
<accession>G2Z5I6</accession>
<dbReference type="EMBL" id="FQ859183">
    <property type="protein sequence ID" value="CCB70784.1"/>
    <property type="molecule type" value="Genomic_DNA"/>
</dbReference>
<dbReference type="HOGENOM" id="CLU_1967291_0_0_10"/>